<dbReference type="InterPro" id="IPR002477">
    <property type="entry name" value="Peptidoglycan-bd-like"/>
</dbReference>
<feature type="domain" description="Peptidoglycan binding-like" evidence="1">
    <location>
        <begin position="14"/>
        <end position="66"/>
    </location>
</feature>
<dbReference type="RefSeq" id="WP_186877366.1">
    <property type="nucleotide sequence ID" value="NZ_JACOPN010000001.1"/>
</dbReference>
<protein>
    <submittedName>
        <fullName evidence="2">Peptidoglycan-binding protein</fullName>
    </submittedName>
</protein>
<evidence type="ECO:0000259" key="1">
    <source>
        <dbReference type="Pfam" id="PF01471"/>
    </source>
</evidence>
<evidence type="ECO:0000313" key="2">
    <source>
        <dbReference type="EMBL" id="MBC5715827.1"/>
    </source>
</evidence>
<dbReference type="SUPFAM" id="SSF47090">
    <property type="entry name" value="PGBD-like"/>
    <property type="match status" value="2"/>
</dbReference>
<accession>A0A8J6J2K4</accession>
<keyword evidence="3" id="KW-1185">Reference proteome</keyword>
<dbReference type="InterPro" id="IPR036365">
    <property type="entry name" value="PGBD-like_sf"/>
</dbReference>
<dbReference type="Pfam" id="PF01471">
    <property type="entry name" value="PG_binding_1"/>
    <property type="match status" value="2"/>
</dbReference>
<gene>
    <name evidence="2" type="ORF">H8S55_00530</name>
</gene>
<dbReference type="Proteomes" id="UP000602260">
    <property type="component" value="Unassembled WGS sequence"/>
</dbReference>
<dbReference type="InterPro" id="IPR036366">
    <property type="entry name" value="PGBDSf"/>
</dbReference>
<organism evidence="2 3">
    <name type="scientific">Flintibacter faecis</name>
    <dbReference type="NCBI Taxonomy" id="2763047"/>
    <lineage>
        <taxon>Bacteria</taxon>
        <taxon>Bacillati</taxon>
        <taxon>Bacillota</taxon>
        <taxon>Clostridia</taxon>
        <taxon>Eubacteriales</taxon>
        <taxon>Flintibacter</taxon>
    </lineage>
</organism>
<sequence length="185" mass="21227">MEHNAQMVRPVWGLQYMLSRLAEKHPFLPRLTPDGVFGEKTLEAVMLFQRELLRPVTGVVDRRTWDEISRAWSRLEREQAAPRALRAFPGEGCQVAPGQEREFMALPQLMFRLLSYYLDGVSPDLPDGRHGTASEQNVRWLQERAGLPVTGVMDQATWDALARLYELFVVKDLEQLEQKYSGGWG</sequence>
<proteinExistence type="predicted"/>
<dbReference type="AlphaFoldDB" id="A0A8J6J2K4"/>
<comment type="caution">
    <text evidence="2">The sequence shown here is derived from an EMBL/GenBank/DDBJ whole genome shotgun (WGS) entry which is preliminary data.</text>
</comment>
<dbReference type="Gene3D" id="1.10.101.10">
    <property type="entry name" value="PGBD-like superfamily/PGBD"/>
    <property type="match status" value="2"/>
</dbReference>
<reference evidence="2" key="1">
    <citation type="submission" date="2020-08" db="EMBL/GenBank/DDBJ databases">
        <title>Genome public.</title>
        <authorList>
            <person name="Liu C."/>
            <person name="Sun Q."/>
        </authorList>
    </citation>
    <scope>NUCLEOTIDE SEQUENCE</scope>
    <source>
        <strain evidence="2">BX5</strain>
    </source>
</reference>
<name>A0A8J6J2K4_9FIRM</name>
<feature type="domain" description="Peptidoglycan binding-like" evidence="1">
    <location>
        <begin position="115"/>
        <end position="161"/>
    </location>
</feature>
<dbReference type="EMBL" id="JACOPN010000001">
    <property type="protein sequence ID" value="MBC5715827.1"/>
    <property type="molecule type" value="Genomic_DNA"/>
</dbReference>
<evidence type="ECO:0000313" key="3">
    <source>
        <dbReference type="Proteomes" id="UP000602260"/>
    </source>
</evidence>